<organism evidence="1 2">
    <name type="scientific">Anoxynatronum sibiricum</name>
    <dbReference type="NCBI Taxonomy" id="210623"/>
    <lineage>
        <taxon>Bacteria</taxon>
        <taxon>Bacillati</taxon>
        <taxon>Bacillota</taxon>
        <taxon>Clostridia</taxon>
        <taxon>Eubacteriales</taxon>
        <taxon>Clostridiaceae</taxon>
        <taxon>Anoxynatronum</taxon>
    </lineage>
</organism>
<evidence type="ECO:0000313" key="2">
    <source>
        <dbReference type="Proteomes" id="UP001407405"/>
    </source>
</evidence>
<sequence>MPDSINQPVTMILKTADYDNQSIQRRNENAAAVFQLPADQTPEAVFNSAWNQTQTSPTEHYQQMNAYRSDSLITEQTTGAFQQRQLSEPVSLARAHDRLLEWNKSLHGTENPKAWSNAAEHRPVNAASNFIATHGYSPQQVYGIYSDMSIQEATQRFDVLRGYYGIHSPADSHNYLNLIMANEDMRKVIDDSALSNYQKSKQLQDMGVSARFSSHVLRYAGKAEEWYETNGHRGDYIDPRDLPGDRQYVRVGEKPLFRGEAYAYVDAYGMTRIETNLAQAIQKSPESEIYEYEGYFRSGHPANANGDFTDFAIAGSRPVTPSYSDDSRGSNTRHGVFISRHQTQDGRLMGTVSVASAVQQYKTQLLAGTLPSQQPHQAMKHLAAAPQGRHYVASLRNATEV</sequence>
<dbReference type="Proteomes" id="UP001407405">
    <property type="component" value="Unassembled WGS sequence"/>
</dbReference>
<dbReference type="EMBL" id="JBCITM010000026">
    <property type="protein sequence ID" value="MEN1762009.1"/>
    <property type="molecule type" value="Genomic_DNA"/>
</dbReference>
<keyword evidence="2" id="KW-1185">Reference proteome</keyword>
<accession>A0ABU9VXW8</accession>
<gene>
    <name evidence="1" type="ORF">AAIG11_16085</name>
</gene>
<dbReference type="RefSeq" id="WP_343187292.1">
    <property type="nucleotide sequence ID" value="NZ_JBCITM010000026.1"/>
</dbReference>
<reference evidence="1 2" key="1">
    <citation type="submission" date="2024-04" db="EMBL/GenBank/DDBJ databases">
        <title>Genome sequencing and metabolic network reconstruction of aminoacids and betaine degradation by Anoxynatronum sibiricum.</title>
        <authorList>
            <person name="Detkova E.N."/>
            <person name="Boltjanskaja Y.V."/>
            <person name="Mardanov A.V."/>
            <person name="Kevbrin V."/>
        </authorList>
    </citation>
    <scope>NUCLEOTIDE SEQUENCE [LARGE SCALE GENOMIC DNA]</scope>
    <source>
        <strain evidence="1 2">Z-7981</strain>
    </source>
</reference>
<proteinExistence type="predicted"/>
<name>A0ABU9VXW8_9CLOT</name>
<evidence type="ECO:0000313" key="1">
    <source>
        <dbReference type="EMBL" id="MEN1762009.1"/>
    </source>
</evidence>
<protein>
    <submittedName>
        <fullName evidence="1">Uncharacterized protein</fullName>
    </submittedName>
</protein>
<comment type="caution">
    <text evidence="1">The sequence shown here is derived from an EMBL/GenBank/DDBJ whole genome shotgun (WGS) entry which is preliminary data.</text>
</comment>